<gene>
    <name evidence="2" type="ORF">T7987_07640</name>
</gene>
<keyword evidence="3" id="KW-1185">Reference proteome</keyword>
<keyword evidence="1" id="KW-0812">Transmembrane</keyword>
<evidence type="ECO:0000313" key="2">
    <source>
        <dbReference type="EMBL" id="WPZ23091.1"/>
    </source>
</evidence>
<evidence type="ECO:0000313" key="3">
    <source>
        <dbReference type="Proteomes" id="UP001326567"/>
    </source>
</evidence>
<evidence type="ECO:0000256" key="1">
    <source>
        <dbReference type="SAM" id="Phobius"/>
    </source>
</evidence>
<dbReference type="EMBL" id="CP139725">
    <property type="protein sequence ID" value="WPZ23091.1"/>
    <property type="molecule type" value="Genomic_DNA"/>
</dbReference>
<reference evidence="2 3" key="1">
    <citation type="submission" date="2023-11" db="EMBL/GenBank/DDBJ databases">
        <title>From the Deep-Sea to the Surface: Bacterial Genomes Isolated from the Moytirra Hydrothermal Vent Plume.</title>
        <authorList>
            <person name="Major S.R."/>
        </authorList>
    </citation>
    <scope>NUCLEOTIDE SEQUENCE [LARGE SCALE GENOMIC DNA]</scope>
    <source>
        <strain evidence="2 3">OXR-9</strain>
    </source>
</reference>
<name>A0ABZ0V2I8_9RHOB</name>
<feature type="transmembrane region" description="Helical" evidence="1">
    <location>
        <begin position="18"/>
        <end position="37"/>
    </location>
</feature>
<dbReference type="Proteomes" id="UP001326567">
    <property type="component" value="Chromosome"/>
</dbReference>
<dbReference type="RefSeq" id="WP_322329567.1">
    <property type="nucleotide sequence ID" value="NZ_CP139725.1"/>
</dbReference>
<proteinExistence type="predicted"/>
<protein>
    <submittedName>
        <fullName evidence="2">Uncharacterized protein</fullName>
    </submittedName>
</protein>
<keyword evidence="1" id="KW-0472">Membrane</keyword>
<keyword evidence="1" id="KW-1133">Transmembrane helix</keyword>
<organism evidence="2 3">
    <name type="scientific">Sulfitobacter faviae</name>
    <dbReference type="NCBI Taxonomy" id="1775881"/>
    <lineage>
        <taxon>Bacteria</taxon>
        <taxon>Pseudomonadati</taxon>
        <taxon>Pseudomonadota</taxon>
        <taxon>Alphaproteobacteria</taxon>
        <taxon>Rhodobacterales</taxon>
        <taxon>Roseobacteraceae</taxon>
        <taxon>Sulfitobacter</taxon>
    </lineage>
</organism>
<sequence length="201" mass="23115">MNEKTKTKARERAESAFLWWRIIATACGVAAALWVQLIGPGVQEWIREFSGQNELRRDFNDQISGVSERLEYIERVLPAPPVVDWIPEASFQVGACTSQRCVYRLVGSRTEFGENCGRPREVEVFLRLSSGRQLRIGYSRGFRPVELGRTPQEFDVPLDLPPLIAEGEYYWRSRVVYPECTGPREPIPRFSPWWPLNVSRG</sequence>
<accession>A0ABZ0V2I8</accession>